<dbReference type="AlphaFoldDB" id="A0A2V1P8N5"/>
<keyword evidence="3" id="KW-1185">Reference proteome</keyword>
<accession>A0A2V1P8N5</accession>
<feature type="signal peptide" evidence="1">
    <location>
        <begin position="1"/>
        <end position="17"/>
    </location>
</feature>
<evidence type="ECO:0000313" key="3">
    <source>
        <dbReference type="Proteomes" id="UP000245293"/>
    </source>
</evidence>
<comment type="caution">
    <text evidence="2">The sequence shown here is derived from an EMBL/GenBank/DDBJ whole genome shotgun (WGS) entry which is preliminary data.</text>
</comment>
<protein>
    <recommendedName>
        <fullName evidence="4">Lipoprotein</fullName>
    </recommendedName>
</protein>
<dbReference type="RefSeq" id="WP_109387150.1">
    <property type="nucleotide sequence ID" value="NZ_QETF01000004.1"/>
</dbReference>
<dbReference type="EMBL" id="QETF01000004">
    <property type="protein sequence ID" value="PWG17542.1"/>
    <property type="molecule type" value="Genomic_DNA"/>
</dbReference>
<organism evidence="2 3">
    <name type="scientific">Salibaculum griseiflavum</name>
    <dbReference type="NCBI Taxonomy" id="1914409"/>
    <lineage>
        <taxon>Bacteria</taxon>
        <taxon>Pseudomonadati</taxon>
        <taxon>Pseudomonadota</taxon>
        <taxon>Alphaproteobacteria</taxon>
        <taxon>Rhodobacterales</taxon>
        <taxon>Roseobacteraceae</taxon>
        <taxon>Salibaculum</taxon>
    </lineage>
</organism>
<reference evidence="3" key="1">
    <citation type="submission" date="2018-05" db="EMBL/GenBank/DDBJ databases">
        <authorList>
            <person name="Du Z."/>
            <person name="Wang X."/>
        </authorList>
    </citation>
    <scope>NUCLEOTIDE SEQUENCE [LARGE SCALE GENOMIC DNA]</scope>
    <source>
        <strain evidence="3">WDS4C29</strain>
    </source>
</reference>
<gene>
    <name evidence="2" type="ORF">DFK10_04755</name>
</gene>
<evidence type="ECO:0000313" key="2">
    <source>
        <dbReference type="EMBL" id="PWG17542.1"/>
    </source>
</evidence>
<evidence type="ECO:0008006" key="4">
    <source>
        <dbReference type="Google" id="ProtNLM"/>
    </source>
</evidence>
<name>A0A2V1P8N5_9RHOB</name>
<evidence type="ECO:0000256" key="1">
    <source>
        <dbReference type="SAM" id="SignalP"/>
    </source>
</evidence>
<sequence>MKIQLFAVSLLLLGACAETSVQPMSQDTFKVSTNAAPACGPTGARTLAFKAAAIEVIRKGGDRFVIVNDTSDTGMTGDIFTGMYQNYQQGMIVKMIQPGTAEARNALSARETLGANWQEVVAEGVPNTCT</sequence>
<keyword evidence="1" id="KW-0732">Signal</keyword>
<dbReference type="OrthoDB" id="7773880at2"/>
<dbReference type="PROSITE" id="PS51257">
    <property type="entry name" value="PROKAR_LIPOPROTEIN"/>
    <property type="match status" value="1"/>
</dbReference>
<proteinExistence type="predicted"/>
<feature type="chain" id="PRO_5016155502" description="Lipoprotein" evidence="1">
    <location>
        <begin position="18"/>
        <end position="130"/>
    </location>
</feature>
<dbReference type="Proteomes" id="UP000245293">
    <property type="component" value="Unassembled WGS sequence"/>
</dbReference>